<dbReference type="KEGG" id="fax:FUAX_54660"/>
<dbReference type="GO" id="GO:0000731">
    <property type="term" value="P:DNA synthesis involved in DNA repair"/>
    <property type="evidence" value="ECO:0007669"/>
    <property type="project" value="TreeGrafter"/>
</dbReference>
<evidence type="ECO:0000256" key="1">
    <source>
        <dbReference type="SAM" id="MobiDB-lite"/>
    </source>
</evidence>
<evidence type="ECO:0000313" key="4">
    <source>
        <dbReference type="Proteomes" id="UP001348817"/>
    </source>
</evidence>
<evidence type="ECO:0000313" key="3">
    <source>
        <dbReference type="EMBL" id="BDD13034.1"/>
    </source>
</evidence>
<organism evidence="3 4">
    <name type="scientific">Fulvitalea axinellae</name>
    <dbReference type="NCBI Taxonomy" id="1182444"/>
    <lineage>
        <taxon>Bacteria</taxon>
        <taxon>Pseudomonadati</taxon>
        <taxon>Bacteroidota</taxon>
        <taxon>Cytophagia</taxon>
        <taxon>Cytophagales</taxon>
        <taxon>Persicobacteraceae</taxon>
        <taxon>Fulvitalea</taxon>
    </lineage>
</organism>
<accession>A0AAU9CM49</accession>
<sequence>MKINRLSLRNFKGFDQRSFDFHPSVNVLIGDNGTGKSSVLDAAAFMLGTFFIGVDGIPTYALKNRDKRRLMVDRNSLETQLPLSLEIEHEIDGETLAWHRDTNRASGNSTTYASARELVRKARELTQAVRDGDRADLPLIAYYGTERLSEEKKSRKSGNKKNDGGSRLEGYRDALDPRAMKERFMAWFRDAETARLQDLQDETQSQDLLLYQAFVAVLGATLPDWENIHYNFKRKDIVGKAGDEWKEFESLSAGYKSMVRLCADIAYRAIRLNPHLGAEAVTATKGVVLVDEIDMHLHPKWQRVVVDRLQTAFPNIQFLLTTHSPFIVQSLKADELINLDDNRIDDDPDSRTLEDNALFMGVESAHSAEFEEKRQVSYDFFKLLEGEDSPENRAQIDLLIERTTDPVFRAKLEIERLIKFGKA</sequence>
<protein>
    <submittedName>
        <fullName evidence="3">ATP-binding protein</fullName>
    </submittedName>
</protein>
<keyword evidence="3" id="KW-0614">Plasmid</keyword>
<dbReference type="Gene3D" id="3.40.50.300">
    <property type="entry name" value="P-loop containing nucleotide triphosphate hydrolases"/>
    <property type="match status" value="1"/>
</dbReference>
<dbReference type="GO" id="GO:0006302">
    <property type="term" value="P:double-strand break repair"/>
    <property type="evidence" value="ECO:0007669"/>
    <property type="project" value="InterPro"/>
</dbReference>
<reference evidence="3 4" key="1">
    <citation type="submission" date="2021-12" db="EMBL/GenBank/DDBJ databases">
        <title>Genome sequencing of bacteria with rrn-lacking chromosome and rrn-plasmid.</title>
        <authorList>
            <person name="Anda M."/>
            <person name="Iwasaki W."/>
        </authorList>
    </citation>
    <scope>NUCLEOTIDE SEQUENCE [LARGE SCALE GENOMIC DNA]</scope>
    <source>
        <strain evidence="3 4">DSM 100852</strain>
        <plasmid evidence="3 4">pFA10</plasmid>
    </source>
</reference>
<dbReference type="PANTHER" id="PTHR32182:SF0">
    <property type="entry name" value="DNA REPLICATION AND REPAIR PROTEIN RECF"/>
    <property type="match status" value="1"/>
</dbReference>
<keyword evidence="3" id="KW-0547">Nucleotide-binding</keyword>
<proteinExistence type="predicted"/>
<dbReference type="InterPro" id="IPR027417">
    <property type="entry name" value="P-loop_NTPase"/>
</dbReference>
<geneLocation type="plasmid" evidence="3 4">
    <name>pFA10</name>
</geneLocation>
<dbReference type="RefSeq" id="WP_338396212.1">
    <property type="nucleotide sequence ID" value="NZ_AP025324.1"/>
</dbReference>
<evidence type="ECO:0000259" key="2">
    <source>
        <dbReference type="SMART" id="SM00382"/>
    </source>
</evidence>
<dbReference type="SMART" id="SM00382">
    <property type="entry name" value="AAA"/>
    <property type="match status" value="1"/>
</dbReference>
<dbReference type="InterPro" id="IPR003593">
    <property type="entry name" value="AAA+_ATPase"/>
</dbReference>
<dbReference type="AlphaFoldDB" id="A0AAU9CM49"/>
<dbReference type="Proteomes" id="UP001348817">
    <property type="component" value="Plasmid pFA10"/>
</dbReference>
<dbReference type="EMBL" id="AP025324">
    <property type="protein sequence ID" value="BDD13034.1"/>
    <property type="molecule type" value="Genomic_DNA"/>
</dbReference>
<dbReference type="Pfam" id="PF13476">
    <property type="entry name" value="AAA_23"/>
    <property type="match status" value="1"/>
</dbReference>
<dbReference type="SUPFAM" id="SSF52540">
    <property type="entry name" value="P-loop containing nucleoside triphosphate hydrolases"/>
    <property type="match status" value="1"/>
</dbReference>
<keyword evidence="4" id="KW-1185">Reference proteome</keyword>
<gene>
    <name evidence="3" type="ORF">FUAX_54660</name>
</gene>
<keyword evidence="3" id="KW-0067">ATP-binding</keyword>
<feature type="region of interest" description="Disordered" evidence="1">
    <location>
        <begin position="151"/>
        <end position="171"/>
    </location>
</feature>
<dbReference type="GO" id="GO:0005524">
    <property type="term" value="F:ATP binding"/>
    <property type="evidence" value="ECO:0007669"/>
    <property type="project" value="UniProtKB-KW"/>
</dbReference>
<dbReference type="PANTHER" id="PTHR32182">
    <property type="entry name" value="DNA REPLICATION AND REPAIR PROTEIN RECF"/>
    <property type="match status" value="1"/>
</dbReference>
<dbReference type="InterPro" id="IPR038729">
    <property type="entry name" value="Rad50/SbcC_AAA"/>
</dbReference>
<name>A0AAU9CM49_9BACT</name>
<feature type="domain" description="AAA+ ATPase" evidence="2">
    <location>
        <begin position="22"/>
        <end position="349"/>
    </location>
</feature>
<feature type="compositionally biased region" description="Basic and acidic residues" evidence="1">
    <location>
        <begin position="160"/>
        <end position="171"/>
    </location>
</feature>
<dbReference type="GO" id="GO:0016887">
    <property type="term" value="F:ATP hydrolysis activity"/>
    <property type="evidence" value="ECO:0007669"/>
    <property type="project" value="InterPro"/>
</dbReference>